<evidence type="ECO:0000313" key="1">
    <source>
        <dbReference type="EMBL" id="BCS97028.1"/>
    </source>
</evidence>
<protein>
    <submittedName>
        <fullName evidence="1">Histidinol-phosphatase</fullName>
    </submittedName>
</protein>
<dbReference type="PANTHER" id="PTHR42924">
    <property type="entry name" value="EXONUCLEASE"/>
    <property type="match status" value="1"/>
</dbReference>
<dbReference type="EMBL" id="AP024488">
    <property type="protein sequence ID" value="BCS97028.1"/>
    <property type="molecule type" value="Genomic_DNA"/>
</dbReference>
<proteinExistence type="predicted"/>
<reference evidence="1 2" key="1">
    <citation type="submission" date="2021-02" db="EMBL/GenBank/DDBJ databases">
        <title>Complete genome of Desulfoluna sp. strain ASN36.</title>
        <authorList>
            <person name="Takahashi A."/>
            <person name="Kojima H."/>
            <person name="Fukui M."/>
        </authorList>
    </citation>
    <scope>NUCLEOTIDE SEQUENCE [LARGE SCALE GENOMIC DNA]</scope>
    <source>
        <strain evidence="1 2">ASN36</strain>
    </source>
</reference>
<keyword evidence="2" id="KW-1185">Reference proteome</keyword>
<gene>
    <name evidence="1" type="ORF">DSLASN_26600</name>
</gene>
<dbReference type="Gene3D" id="3.20.20.140">
    <property type="entry name" value="Metal-dependent hydrolases"/>
    <property type="match status" value="1"/>
</dbReference>
<accession>A0ABM7PIY7</accession>
<dbReference type="Pfam" id="PF13263">
    <property type="entry name" value="PHP_C"/>
    <property type="match status" value="1"/>
</dbReference>
<organism evidence="1 2">
    <name type="scientific">Desulfoluna limicola</name>
    <dbReference type="NCBI Taxonomy" id="2810562"/>
    <lineage>
        <taxon>Bacteria</taxon>
        <taxon>Pseudomonadati</taxon>
        <taxon>Thermodesulfobacteriota</taxon>
        <taxon>Desulfobacteria</taxon>
        <taxon>Desulfobacterales</taxon>
        <taxon>Desulfolunaceae</taxon>
        <taxon>Desulfoluna</taxon>
    </lineage>
</organism>
<dbReference type="SUPFAM" id="SSF89550">
    <property type="entry name" value="PHP domain-like"/>
    <property type="match status" value="1"/>
</dbReference>
<dbReference type="Proteomes" id="UP001320148">
    <property type="component" value="Chromosome"/>
</dbReference>
<name>A0ABM7PIY7_9BACT</name>
<dbReference type="CDD" id="cd07432">
    <property type="entry name" value="PHP_HisPPase"/>
    <property type="match status" value="1"/>
</dbReference>
<sequence>MSPAGIVAESLDKGLSIIGITDHNSTRQCRIVTELAEEKGLYVLPGVELTTREEVHLLAYFDSLEGAESFQRWIDAHLQVIKNKPEFFGYQVVVDRDEQVVYEEERLLIAALDADIHETAAAVIGYNGMVICAHVDKGKNSLFSQLGIMPEGLEVDALEVAAAANMSRITGRYPEASESPFVCSSDAHYAEDIAKVTTSFAMAKPDFQEIRLALAGRDGRGVSL</sequence>
<dbReference type="InterPro" id="IPR016195">
    <property type="entry name" value="Pol/histidinol_Pase-like"/>
</dbReference>
<dbReference type="InterPro" id="IPR052018">
    <property type="entry name" value="PHP_domain"/>
</dbReference>
<evidence type="ECO:0000313" key="2">
    <source>
        <dbReference type="Proteomes" id="UP001320148"/>
    </source>
</evidence>
<dbReference type="PANTHER" id="PTHR42924:SF3">
    <property type="entry name" value="POLYMERASE_HISTIDINOL PHOSPHATASE N-TERMINAL DOMAIN-CONTAINING PROTEIN"/>
    <property type="match status" value="1"/>
</dbReference>